<evidence type="ECO:0000313" key="2">
    <source>
        <dbReference type="Proteomes" id="UP000031805"/>
    </source>
</evidence>
<evidence type="ECO:0000313" key="1">
    <source>
        <dbReference type="EMBL" id="AJD81828.1"/>
    </source>
</evidence>
<dbReference type="GeneID" id="26627342"/>
<name>A0A0B4ZZ59_9CAUD</name>
<dbReference type="KEGG" id="vg:26627342"/>
<dbReference type="RefSeq" id="YP_009200280.1">
    <property type="nucleotide sequence ID" value="NC_028820.1"/>
</dbReference>
<dbReference type="EMBL" id="KP202158">
    <property type="protein sequence ID" value="AJD81828.1"/>
    <property type="molecule type" value="Genomic_DNA"/>
</dbReference>
<gene>
    <name evidence="1" type="ORF">YenMTG1_019</name>
</gene>
<protein>
    <submittedName>
        <fullName evidence="1">Uncharacterized protein</fullName>
    </submittedName>
</protein>
<dbReference type="Proteomes" id="UP000031805">
    <property type="component" value="Segment"/>
</dbReference>
<accession>A0A0B4ZZ59</accession>
<sequence>MQNNRVRVNSPKSKFHGMFGTIMCKTPKDNIFYVKLDDVKWTQKINYDNLIHVQHSLVVLVKGVVHEISDLTYAEAVLEKQTYPNGIIQ</sequence>
<keyword evidence="2" id="KW-1185">Reference proteome</keyword>
<proteinExistence type="predicted"/>
<reference evidence="1 2" key="1">
    <citation type="submission" date="2014-11" db="EMBL/GenBank/DDBJ databases">
        <title>Complete genome sequence of vB_YenM_TG1, a broad host range bacteriophage which infects Yersinia enterocolitica.</title>
        <authorList>
            <person name="Leon-Velarde C.G."/>
            <person name="Kropinski A.M."/>
            <person name="Chen S."/>
            <person name="Griffiths M.W."/>
            <person name="Odumeru J.A."/>
        </authorList>
    </citation>
    <scope>NUCLEOTIDE SEQUENCE [LARGE SCALE GENOMIC DNA]</scope>
</reference>
<organism evidence="1 2">
    <name type="scientific">Yersinia phage vB_YenM_TG1</name>
    <dbReference type="NCBI Taxonomy" id="1589265"/>
    <lineage>
        <taxon>Viruses</taxon>
        <taxon>Duplodnaviria</taxon>
        <taxon>Heunggongvirae</taxon>
        <taxon>Uroviricota</taxon>
        <taxon>Caudoviricetes</taxon>
        <taxon>Pantevenvirales</taxon>
        <taxon>Straboviridae</taxon>
        <taxon>Tevenvirinae</taxon>
        <taxon>Tegunavirus</taxon>
        <taxon>Tegunavirus yenmtg1</taxon>
    </lineage>
</organism>